<feature type="compositionally biased region" description="Gly residues" evidence="1">
    <location>
        <begin position="47"/>
        <end position="66"/>
    </location>
</feature>
<sequence>MSSSSKYLAEKLCCNTNLTTFLNKKNGKDTTGAVGAKGFQGPQGPVGLPGTGAQGPQGPKGGGQRGPQGPQGPPYGSNYLYKFALDNVASYPCSTSFENLYTFPTVITLNAGSYAINWTFDSSMNVATESYLYVEFIGALGSYPTNIYTETNPCPTVPNTNNNFQASGSEIFTLGVNDVIQCAIYFKSNSNTTVNYNFNIQINPNPVSILI</sequence>
<organism evidence="2">
    <name type="scientific">viral metagenome</name>
    <dbReference type="NCBI Taxonomy" id="1070528"/>
    <lineage>
        <taxon>unclassified sequences</taxon>
        <taxon>metagenomes</taxon>
        <taxon>organismal metagenomes</taxon>
    </lineage>
</organism>
<dbReference type="EMBL" id="MN740990">
    <property type="protein sequence ID" value="QHU21482.1"/>
    <property type="molecule type" value="Genomic_DNA"/>
</dbReference>
<evidence type="ECO:0000256" key="1">
    <source>
        <dbReference type="SAM" id="MobiDB-lite"/>
    </source>
</evidence>
<feature type="region of interest" description="Disordered" evidence="1">
    <location>
        <begin position="33"/>
        <end position="72"/>
    </location>
</feature>
<name>A0A6C0KU15_9ZZZZ</name>
<proteinExistence type="predicted"/>
<dbReference type="AlphaFoldDB" id="A0A6C0KU15"/>
<evidence type="ECO:0000313" key="2">
    <source>
        <dbReference type="EMBL" id="QHU21482.1"/>
    </source>
</evidence>
<reference evidence="2" key="1">
    <citation type="journal article" date="2020" name="Nature">
        <title>Giant virus diversity and host interactions through global metagenomics.</title>
        <authorList>
            <person name="Schulz F."/>
            <person name="Roux S."/>
            <person name="Paez-Espino D."/>
            <person name="Jungbluth S."/>
            <person name="Walsh D.A."/>
            <person name="Denef V.J."/>
            <person name="McMahon K.D."/>
            <person name="Konstantinidis K.T."/>
            <person name="Eloe-Fadrosh E.A."/>
            <person name="Kyrpides N.C."/>
            <person name="Woyke T."/>
        </authorList>
    </citation>
    <scope>NUCLEOTIDE SEQUENCE</scope>
    <source>
        <strain evidence="2">GVMAG-S-3300013094-109</strain>
    </source>
</reference>
<evidence type="ECO:0008006" key="3">
    <source>
        <dbReference type="Google" id="ProtNLM"/>
    </source>
</evidence>
<accession>A0A6C0KU15</accession>
<protein>
    <recommendedName>
        <fullName evidence="3">Collagen-like protein</fullName>
    </recommendedName>
</protein>